<protein>
    <submittedName>
        <fullName evidence="1">Uncharacterized protein</fullName>
    </submittedName>
</protein>
<gene>
    <name evidence="1" type="ORF">LAh6_133</name>
</gene>
<reference evidence="1 2" key="1">
    <citation type="submission" date="2019-04" db="EMBL/GenBank/DDBJ databases">
        <title>Novel bacteriophages capable of disrupting biofilms from clinical strains of Aeromonas hydrophila with intrinsic antibiotic resistance.</title>
        <authorList>
            <person name="Kabwe M."/>
            <person name="Brown T.L."/>
            <person name="Speirs L."/>
            <person name="Ku H."/>
            <person name="Leach M."/>
            <person name="Chan H.T."/>
            <person name="Petrovski S."/>
            <person name="Lock P."/>
            <person name="Tucci J."/>
        </authorList>
    </citation>
    <scope>NUCLEOTIDE SEQUENCE [LARGE SCALE GENOMIC DNA]</scope>
</reference>
<evidence type="ECO:0000313" key="1">
    <source>
        <dbReference type="EMBL" id="QDH46623.1"/>
    </source>
</evidence>
<dbReference type="EMBL" id="MK838112">
    <property type="protein sequence ID" value="QDH46623.1"/>
    <property type="molecule type" value="Genomic_DNA"/>
</dbReference>
<sequence>MFMRPYGYKGSIFGQAFRLENIDRKRPYYDALLRAGKKRARQEGKKQSKAIQED</sequence>
<accession>A0A514A036</accession>
<keyword evidence="2" id="KW-1185">Reference proteome</keyword>
<name>A0A514A036_9CAUD</name>
<organism evidence="1 2">
    <name type="scientific">Aeromonas phage LAh_6</name>
    <dbReference type="NCBI Taxonomy" id="2591030"/>
    <lineage>
        <taxon>Viruses</taxon>
        <taxon>Duplodnaviria</taxon>
        <taxon>Heunggongvirae</taxon>
        <taxon>Uroviricota</taxon>
        <taxon>Caudoviricetes</taxon>
        <taxon>Grimontviridae</taxon>
        <taxon>Lahexavirus</taxon>
        <taxon>Lahexavirus LAh6</taxon>
    </lineage>
</organism>
<evidence type="ECO:0000313" key="2">
    <source>
        <dbReference type="Proteomes" id="UP000319466"/>
    </source>
</evidence>
<proteinExistence type="predicted"/>
<dbReference type="Proteomes" id="UP000319466">
    <property type="component" value="Segment"/>
</dbReference>